<dbReference type="Proteomes" id="UP000289996">
    <property type="component" value="Unassembled WGS sequence"/>
</dbReference>
<evidence type="ECO:0008006" key="5">
    <source>
        <dbReference type="Google" id="ProtNLM"/>
    </source>
</evidence>
<proteinExistence type="predicted"/>
<evidence type="ECO:0000313" key="4">
    <source>
        <dbReference type="Proteomes" id="UP000289996"/>
    </source>
</evidence>
<dbReference type="SUPFAM" id="SSF56300">
    <property type="entry name" value="Metallo-dependent phosphatases"/>
    <property type="match status" value="1"/>
</dbReference>
<dbReference type="InterPro" id="IPR029052">
    <property type="entry name" value="Metallo-depent_PP-like"/>
</dbReference>
<dbReference type="InterPro" id="IPR004843">
    <property type="entry name" value="Calcineurin-like_PHP"/>
</dbReference>
<reference evidence="3 4" key="1">
    <citation type="submission" date="2018-11" db="EMBL/GenBank/DDBJ databases">
        <authorList>
            <person name="Wuyts S."/>
        </authorList>
    </citation>
    <scope>NUCLEOTIDE SEQUENCE [LARGE SCALE GENOMIC DNA]</scope>
    <source>
        <strain evidence="3">Lactobacillus mudanjiangensis AMBF249</strain>
    </source>
</reference>
<sequence length="604" mass="66921">MEVMTFNVDKDRRNLTDDTQNFDIDFSDSKYSWLAARQYENQMRQVQLNIQHGDGSPLDLTGANVVFEGLLPDGEHRIIDAKHSTILDAVNGQARFDFPAQAFTVSGSYKQAFFRVYRNGMNVASLEFSLEVYADKVISGLIPADYITPFLDLYGQLSDVVANATGDLKVALQAWQEKFQAALTQWNGNYADLMVTVNKVDSQLNSLSTQIKANDLVTATDLDHWESKMDDLVNGQVEVDESVDIGGQLPATLKKQLDAFKAKLPTTGLNIAMVTDAHYEDRPDENTWGAYPYSRDAYQHLTALNYLQDAVDVVIANGDNINGLDLNVLSSKLEQSMYADKILTGVTQADSYMILGNHDDGSTVLNRNPGGITLDQVISTAEFEEMYQTSDLLNGEVRDNGSLYFYKDYADKKVRLIGLNSVDVPYDEVDGDGHVVNTRWLLYGYSQQQLNWLARIALSSVPAGYSVLVVSHLPLYYGWTTDPKTEFNSELVKGLLDAVALGQSYNATSDADVPTAMRSTITADYSAQGSRPVAGFLCGHVHKEMTVNLDHFTMQTLTCDVNQDGKVALDDANAMAIYVYNIDSDGKKVTSYGFGRASDRSYTY</sequence>
<evidence type="ECO:0000259" key="1">
    <source>
        <dbReference type="Pfam" id="PF00149"/>
    </source>
</evidence>
<dbReference type="Pfam" id="PF00149">
    <property type="entry name" value="Metallophos"/>
    <property type="match status" value="1"/>
</dbReference>
<organism evidence="3 4">
    <name type="scientific">Lactiplantibacillus mudanjiangensis</name>
    <dbReference type="NCBI Taxonomy" id="1296538"/>
    <lineage>
        <taxon>Bacteria</taxon>
        <taxon>Bacillati</taxon>
        <taxon>Bacillota</taxon>
        <taxon>Bacilli</taxon>
        <taxon>Lactobacillales</taxon>
        <taxon>Lactobacillaceae</taxon>
        <taxon>Lactiplantibacillus</taxon>
    </lineage>
</organism>
<dbReference type="OrthoDB" id="1884875at2"/>
<protein>
    <recommendedName>
        <fullName evidence="5">Calcineurin-like phosphoesterase domain-containing protein</fullName>
    </recommendedName>
</protein>
<dbReference type="AlphaFoldDB" id="A0A660E6E9"/>
<evidence type="ECO:0000313" key="3">
    <source>
        <dbReference type="EMBL" id="VDG27862.1"/>
    </source>
</evidence>
<dbReference type="EMBL" id="UYIG01000068">
    <property type="protein sequence ID" value="VDG27862.1"/>
    <property type="molecule type" value="Genomic_DNA"/>
</dbReference>
<name>A0A660E6E9_9LACO</name>
<dbReference type="GO" id="GO:0016787">
    <property type="term" value="F:hydrolase activity"/>
    <property type="evidence" value="ECO:0007669"/>
    <property type="project" value="InterPro"/>
</dbReference>
<feature type="domain" description="Calcineurin-like phosphoesterase" evidence="1">
    <location>
        <begin position="270"/>
        <end position="484"/>
    </location>
</feature>
<accession>A0A660E6E9</accession>
<dbReference type="Gene3D" id="3.60.21.10">
    <property type="match status" value="1"/>
</dbReference>
<evidence type="ECO:0000259" key="2">
    <source>
        <dbReference type="Pfam" id="PF10651"/>
    </source>
</evidence>
<dbReference type="InterPro" id="IPR018913">
    <property type="entry name" value="BppU_N"/>
</dbReference>
<feature type="domain" description="BppU N-terminal" evidence="2">
    <location>
        <begin position="29"/>
        <end position="156"/>
    </location>
</feature>
<dbReference type="Gene3D" id="2.60.40.3350">
    <property type="match status" value="1"/>
</dbReference>
<dbReference type="RefSeq" id="WP_130851572.1">
    <property type="nucleotide sequence ID" value="NZ_UYIG01000068.1"/>
</dbReference>
<dbReference type="Pfam" id="PF10651">
    <property type="entry name" value="BppU_N"/>
    <property type="match status" value="1"/>
</dbReference>
<gene>
    <name evidence="3" type="ORF">MUDAN_MDHGFNIF_02680</name>
</gene>
<keyword evidence="4" id="KW-1185">Reference proteome</keyword>